<dbReference type="Proteomes" id="UP000481964">
    <property type="component" value="Unassembled WGS sequence"/>
</dbReference>
<evidence type="ECO:0000313" key="7">
    <source>
        <dbReference type="EMBL" id="CUQ77015.1"/>
    </source>
</evidence>
<dbReference type="GO" id="GO:0005886">
    <property type="term" value="C:plasma membrane"/>
    <property type="evidence" value="ECO:0007669"/>
    <property type="project" value="TreeGrafter"/>
</dbReference>
<feature type="transmembrane region" description="Helical" evidence="6">
    <location>
        <begin position="21"/>
        <end position="41"/>
    </location>
</feature>
<name>A0A174YPH0_9FIRM</name>
<evidence type="ECO:0000313" key="13">
    <source>
        <dbReference type="Proteomes" id="UP000095780"/>
    </source>
</evidence>
<keyword evidence="3 6" id="KW-0812">Transmembrane</keyword>
<evidence type="ECO:0000256" key="3">
    <source>
        <dbReference type="ARBA" id="ARBA00022692"/>
    </source>
</evidence>
<reference evidence="9 16" key="3">
    <citation type="journal article" date="2019" name="Nat. Med.">
        <title>A library of human gut bacterial isolates paired with longitudinal multiomics data enables mechanistic microbiome research.</title>
        <authorList>
            <person name="Poyet M."/>
            <person name="Groussin M."/>
            <person name="Gibbons S.M."/>
            <person name="Avila-Pacheco J."/>
            <person name="Jiang X."/>
            <person name="Kearney S.M."/>
            <person name="Perrotta A.R."/>
            <person name="Berdy B."/>
            <person name="Zhao S."/>
            <person name="Lieberman T.D."/>
            <person name="Swanson P.K."/>
            <person name="Smith M."/>
            <person name="Roesemann S."/>
            <person name="Alexander J.E."/>
            <person name="Rich S.A."/>
            <person name="Livny J."/>
            <person name="Vlamakis H."/>
            <person name="Clish C."/>
            <person name="Bullock K."/>
            <person name="Deik A."/>
            <person name="Scott J."/>
            <person name="Pierce K.A."/>
            <person name="Xavier R.J."/>
            <person name="Alm E.J."/>
        </authorList>
    </citation>
    <scope>NUCLEOTIDE SEQUENCE [LARGE SCALE GENOMIC DNA]</scope>
    <source>
        <strain evidence="9 16">BIOML-A1</strain>
    </source>
</reference>
<dbReference type="OrthoDB" id="1748794at2"/>
<dbReference type="Proteomes" id="UP000095621">
    <property type="component" value="Unassembled WGS sequence"/>
</dbReference>
<dbReference type="PANTHER" id="PTHR37820">
    <property type="entry name" value="CELL DIVISION PROTEIN DIVIB"/>
    <property type="match status" value="1"/>
</dbReference>
<dbReference type="EMBL" id="QSHM01000003">
    <property type="protein sequence ID" value="RHC14369.1"/>
    <property type="molecule type" value="Genomic_DNA"/>
</dbReference>
<keyword evidence="2" id="KW-0132">Cell division</keyword>
<dbReference type="PANTHER" id="PTHR37820:SF1">
    <property type="entry name" value="CELL DIVISION PROTEIN FTSQ"/>
    <property type="match status" value="1"/>
</dbReference>
<evidence type="ECO:0000313" key="12">
    <source>
        <dbReference type="Proteomes" id="UP000095621"/>
    </source>
</evidence>
<evidence type="ECO:0000256" key="2">
    <source>
        <dbReference type="ARBA" id="ARBA00022618"/>
    </source>
</evidence>
<evidence type="ECO:0000313" key="11">
    <source>
        <dbReference type="EMBL" id="RHL72550.1"/>
    </source>
</evidence>
<keyword evidence="5" id="KW-0131">Cell cycle</keyword>
<dbReference type="AlphaFoldDB" id="A0A174YPH0"/>
<dbReference type="Proteomes" id="UP000285201">
    <property type="component" value="Unassembled WGS sequence"/>
</dbReference>
<evidence type="ECO:0008006" key="17">
    <source>
        <dbReference type="Google" id="ProtNLM"/>
    </source>
</evidence>
<evidence type="ECO:0000313" key="8">
    <source>
        <dbReference type="EMBL" id="CUQ81233.1"/>
    </source>
</evidence>
<evidence type="ECO:0000256" key="5">
    <source>
        <dbReference type="ARBA" id="ARBA00023306"/>
    </source>
</evidence>
<dbReference type="InterPro" id="IPR050487">
    <property type="entry name" value="FtsQ_DivIB"/>
</dbReference>
<evidence type="ECO:0000256" key="6">
    <source>
        <dbReference type="SAM" id="Phobius"/>
    </source>
</evidence>
<dbReference type="EMBL" id="WKRD01000002">
    <property type="protein sequence ID" value="MSC56339.1"/>
    <property type="molecule type" value="Genomic_DNA"/>
</dbReference>
<dbReference type="Proteomes" id="UP000285844">
    <property type="component" value="Unassembled WGS sequence"/>
</dbReference>
<proteinExistence type="predicted"/>
<gene>
    <name evidence="11" type="ORF">DW007_01445</name>
    <name evidence="10" type="ORF">DW858_04845</name>
    <name evidence="7" type="ORF">ERS852490_01351</name>
    <name evidence="8" type="ORF">ERS852492_00688</name>
    <name evidence="9" type="ORF">GKE48_02565</name>
</gene>
<evidence type="ECO:0000313" key="9">
    <source>
        <dbReference type="EMBL" id="MSC56339.1"/>
    </source>
</evidence>
<keyword evidence="6" id="KW-0472">Membrane</keyword>
<sequence length="251" mass="28906">MGSRNSNSVNQKKRRGRKRKKALIIFAVIAAVAGMLFGVTYKVFEADTIEFVGSTHYSDEELKKYIFGGDYVNLLYFRIFGQKDTKIPFIQKYDVETDWPDRLYVTVYEKAIVGYVRYMGCNMYFDKDGIVVESSTDLYENVPQIDGLKFDSIVINTKLDVGNADIYNTILDLIQSFDKYDIDVDKVYFDASYNITLYMGDVKVSLGSSKDFTDRLFELKQLSSRFGTLKGTLYLDDYNGDESSIIFKREK</sequence>
<evidence type="ECO:0000256" key="4">
    <source>
        <dbReference type="ARBA" id="ARBA00022989"/>
    </source>
</evidence>
<dbReference type="EMBL" id="CZBV01000002">
    <property type="protein sequence ID" value="CUQ81233.1"/>
    <property type="molecule type" value="Genomic_DNA"/>
</dbReference>
<dbReference type="EMBL" id="QROY01000001">
    <property type="protein sequence ID" value="RHL72550.1"/>
    <property type="molecule type" value="Genomic_DNA"/>
</dbReference>
<dbReference type="RefSeq" id="WP_022097816.1">
    <property type="nucleotide sequence ID" value="NZ_CABIXW010000002.1"/>
</dbReference>
<keyword evidence="4 6" id="KW-1133">Transmembrane helix</keyword>
<dbReference type="GO" id="GO:0051301">
    <property type="term" value="P:cell division"/>
    <property type="evidence" value="ECO:0007669"/>
    <property type="project" value="UniProtKB-KW"/>
</dbReference>
<protein>
    <recommendedName>
        <fullName evidence="17">Cell division protein FtsQ</fullName>
    </recommendedName>
</protein>
<evidence type="ECO:0000313" key="16">
    <source>
        <dbReference type="Proteomes" id="UP000481964"/>
    </source>
</evidence>
<keyword evidence="1" id="KW-1003">Cell membrane</keyword>
<reference evidence="14 15" key="2">
    <citation type="submission" date="2018-08" db="EMBL/GenBank/DDBJ databases">
        <title>A genome reference for cultivated species of the human gut microbiota.</title>
        <authorList>
            <person name="Zou Y."/>
            <person name="Xue W."/>
            <person name="Luo G."/>
        </authorList>
    </citation>
    <scope>NUCLEOTIDE SEQUENCE [LARGE SCALE GENOMIC DNA]</scope>
    <source>
        <strain evidence="11 14">AF36-7BH</strain>
        <strain evidence="10 15">AM37-3BH</strain>
    </source>
</reference>
<dbReference type="EMBL" id="CZBU01000003">
    <property type="protein sequence ID" value="CUQ77015.1"/>
    <property type="molecule type" value="Genomic_DNA"/>
</dbReference>
<evidence type="ECO:0000313" key="14">
    <source>
        <dbReference type="Proteomes" id="UP000285201"/>
    </source>
</evidence>
<evidence type="ECO:0000313" key="15">
    <source>
        <dbReference type="Proteomes" id="UP000285844"/>
    </source>
</evidence>
<accession>A0A174YPH0</accession>
<evidence type="ECO:0000256" key="1">
    <source>
        <dbReference type="ARBA" id="ARBA00022475"/>
    </source>
</evidence>
<dbReference type="Proteomes" id="UP000095780">
    <property type="component" value="Unassembled WGS sequence"/>
</dbReference>
<organism evidence="7 12">
    <name type="scientific">Lachnospira eligens</name>
    <dbReference type="NCBI Taxonomy" id="39485"/>
    <lineage>
        <taxon>Bacteria</taxon>
        <taxon>Bacillati</taxon>
        <taxon>Bacillota</taxon>
        <taxon>Clostridia</taxon>
        <taxon>Lachnospirales</taxon>
        <taxon>Lachnospiraceae</taxon>
        <taxon>Lachnospira</taxon>
    </lineage>
</organism>
<reference evidence="12 13" key="1">
    <citation type="submission" date="2015-09" db="EMBL/GenBank/DDBJ databases">
        <authorList>
            <consortium name="Pathogen Informatics"/>
        </authorList>
    </citation>
    <scope>NUCLEOTIDE SEQUENCE [LARGE SCALE GENOMIC DNA]</scope>
    <source>
        <strain evidence="7 12">2789STDY5834875</strain>
        <strain evidence="8 13">2789STDY5834878</strain>
    </source>
</reference>
<evidence type="ECO:0000313" key="10">
    <source>
        <dbReference type="EMBL" id="RHC14369.1"/>
    </source>
</evidence>